<dbReference type="Proteomes" id="UP000256621">
    <property type="component" value="Chromosome"/>
</dbReference>
<name>A0AAD0VNX5_CUTAC</name>
<proteinExistence type="predicted"/>
<organism evidence="1 2">
    <name type="scientific">Cutibacterium acnes</name>
    <name type="common">Propionibacterium acnes</name>
    <dbReference type="NCBI Taxonomy" id="1747"/>
    <lineage>
        <taxon>Bacteria</taxon>
        <taxon>Bacillati</taxon>
        <taxon>Actinomycetota</taxon>
        <taxon>Actinomycetes</taxon>
        <taxon>Propionibacteriales</taxon>
        <taxon>Propionibacteriaceae</taxon>
        <taxon>Cutibacterium</taxon>
    </lineage>
</organism>
<evidence type="ECO:0000313" key="2">
    <source>
        <dbReference type="Proteomes" id="UP000256621"/>
    </source>
</evidence>
<protein>
    <submittedName>
        <fullName evidence="1">Uncharacterized protein</fullName>
    </submittedName>
</protein>
<dbReference type="AlphaFoldDB" id="A0AAD0VNX5"/>
<reference evidence="1 2" key="1">
    <citation type="submission" date="2018-08" db="EMBL/GenBank/DDBJ databases">
        <title>Genome sequencing of Cutibacterium acnes KCOM 1315.</title>
        <authorList>
            <person name="Kook J.-K."/>
            <person name="Park S.-N."/>
            <person name="Lim Y.K."/>
        </authorList>
    </citation>
    <scope>NUCLEOTIDE SEQUENCE [LARGE SCALE GENOMIC DNA]</scope>
    <source>
        <strain evidence="1 2">KCOM 1315</strain>
    </source>
</reference>
<sequence length="59" mass="6683">MNSCLVMSSFHPWSWHPPCRGGRSSRIVPRHENRVIRGVECVTNQDPADIRPSTPTNDP</sequence>
<evidence type="ECO:0000313" key="1">
    <source>
        <dbReference type="EMBL" id="AXM07297.1"/>
    </source>
</evidence>
<dbReference type="EMBL" id="CP031442">
    <property type="protein sequence ID" value="AXM07297.1"/>
    <property type="molecule type" value="Genomic_DNA"/>
</dbReference>
<accession>A0AAD0VNX5</accession>
<gene>
    <name evidence="1" type="ORF">DXN06_09315</name>
</gene>